<proteinExistence type="predicted"/>
<gene>
    <name evidence="1" type="ORF">LTR91_023202</name>
</gene>
<evidence type="ECO:0000313" key="2">
    <source>
        <dbReference type="Proteomes" id="UP001175353"/>
    </source>
</evidence>
<evidence type="ECO:0000313" key="1">
    <source>
        <dbReference type="EMBL" id="KAK0954647.1"/>
    </source>
</evidence>
<protein>
    <submittedName>
        <fullName evidence="1">Uncharacterized protein</fullName>
    </submittedName>
</protein>
<keyword evidence="2" id="KW-1185">Reference proteome</keyword>
<dbReference type="EMBL" id="JAUJLE010000496">
    <property type="protein sequence ID" value="KAK0954647.1"/>
    <property type="molecule type" value="Genomic_DNA"/>
</dbReference>
<name>A0AAN6H3E7_9PEZI</name>
<accession>A0AAN6H3E7</accession>
<dbReference type="AlphaFoldDB" id="A0AAN6H3E7"/>
<organism evidence="1 2">
    <name type="scientific">Friedmanniomyces endolithicus</name>
    <dbReference type="NCBI Taxonomy" id="329885"/>
    <lineage>
        <taxon>Eukaryota</taxon>
        <taxon>Fungi</taxon>
        <taxon>Dikarya</taxon>
        <taxon>Ascomycota</taxon>
        <taxon>Pezizomycotina</taxon>
        <taxon>Dothideomycetes</taxon>
        <taxon>Dothideomycetidae</taxon>
        <taxon>Mycosphaerellales</taxon>
        <taxon>Teratosphaeriaceae</taxon>
        <taxon>Friedmanniomyces</taxon>
    </lineage>
</organism>
<comment type="caution">
    <text evidence="1">The sequence shown here is derived from an EMBL/GenBank/DDBJ whole genome shotgun (WGS) entry which is preliminary data.</text>
</comment>
<dbReference type="Proteomes" id="UP001175353">
    <property type="component" value="Unassembled WGS sequence"/>
</dbReference>
<sequence length="117" mass="13301">MSSLDLISQIRMQDNAVLEKVLETLHVLQQAEPSRFQGSKFKIQKKGHREESRIKNFSTYSGPDLMTRKVLERNAAKWTQNPLAFWCNPKEHLVTPSSACPPAQLVEVYISAKCDDA</sequence>
<reference evidence="1" key="1">
    <citation type="submission" date="2023-06" db="EMBL/GenBank/DDBJ databases">
        <title>Black Yeasts Isolated from many extreme environments.</title>
        <authorList>
            <person name="Coleine C."/>
            <person name="Stajich J.E."/>
            <person name="Selbmann L."/>
        </authorList>
    </citation>
    <scope>NUCLEOTIDE SEQUENCE</scope>
    <source>
        <strain evidence="1">CCFEE 5200</strain>
    </source>
</reference>